<dbReference type="Pfam" id="PF09972">
    <property type="entry name" value="DUF2207"/>
    <property type="match status" value="1"/>
</dbReference>
<dbReference type="STRING" id="1280950.HJO_09169"/>
<feature type="region of interest" description="Disordered" evidence="1">
    <location>
        <begin position="534"/>
        <end position="569"/>
    </location>
</feature>
<accession>A0A059FNH2</accession>
<evidence type="ECO:0000256" key="2">
    <source>
        <dbReference type="SAM" id="Phobius"/>
    </source>
</evidence>
<gene>
    <name evidence="6" type="ORF">HJO_09169</name>
</gene>
<dbReference type="Proteomes" id="UP000025171">
    <property type="component" value="Unassembled WGS sequence"/>
</dbReference>
<reference evidence="6 7" key="1">
    <citation type="journal article" date="2014" name="Antonie Van Leeuwenhoek">
        <title>Hyphomonas beringensis sp. nov. and Hyphomonas chukchiensis sp. nov., isolated from surface seawater of the Bering Sea and Chukchi Sea.</title>
        <authorList>
            <person name="Li C."/>
            <person name="Lai Q."/>
            <person name="Li G."/>
            <person name="Dong C."/>
            <person name="Wang J."/>
            <person name="Liao Y."/>
            <person name="Shao Z."/>
        </authorList>
    </citation>
    <scope>NUCLEOTIDE SEQUENCE [LARGE SCALE GENOMIC DNA]</scope>
    <source>
        <strain evidence="6 7">MHS-2</strain>
    </source>
</reference>
<protein>
    <recommendedName>
        <fullName evidence="8">DUF2207 domain-containing protein</fullName>
    </recommendedName>
</protein>
<dbReference type="OrthoDB" id="9767603at2"/>
<organism evidence="6 7">
    <name type="scientific">Hyphomonas johnsonii MHS-2</name>
    <dbReference type="NCBI Taxonomy" id="1280950"/>
    <lineage>
        <taxon>Bacteria</taxon>
        <taxon>Pseudomonadati</taxon>
        <taxon>Pseudomonadota</taxon>
        <taxon>Alphaproteobacteria</taxon>
        <taxon>Hyphomonadales</taxon>
        <taxon>Hyphomonadaceae</taxon>
        <taxon>Hyphomonas</taxon>
    </lineage>
</organism>
<feature type="transmembrane region" description="Helical" evidence="2">
    <location>
        <begin position="383"/>
        <end position="402"/>
    </location>
</feature>
<feature type="compositionally biased region" description="Polar residues" evidence="1">
    <location>
        <begin position="534"/>
        <end position="544"/>
    </location>
</feature>
<comment type="caution">
    <text evidence="6">The sequence shown here is derived from an EMBL/GenBank/DDBJ whole genome shotgun (WGS) entry which is preliminary data.</text>
</comment>
<dbReference type="RefSeq" id="WP_035616400.1">
    <property type="nucleotide sequence ID" value="NZ_ARYK01000004.1"/>
</dbReference>
<evidence type="ECO:0000259" key="5">
    <source>
        <dbReference type="Pfam" id="PF20990"/>
    </source>
</evidence>
<dbReference type="EMBL" id="ARYK01000004">
    <property type="protein sequence ID" value="KCZ92194.1"/>
    <property type="molecule type" value="Genomic_DNA"/>
</dbReference>
<feature type="transmembrane region" description="Helical" evidence="2">
    <location>
        <begin position="228"/>
        <end position="250"/>
    </location>
</feature>
<evidence type="ECO:0000256" key="3">
    <source>
        <dbReference type="SAM" id="SignalP"/>
    </source>
</evidence>
<dbReference type="InterPro" id="IPR048389">
    <property type="entry name" value="YciQ-like_C"/>
</dbReference>
<evidence type="ECO:0008006" key="8">
    <source>
        <dbReference type="Google" id="ProtNLM"/>
    </source>
</evidence>
<feature type="domain" description="Predicted membrane protein YciQ-like C-terminal" evidence="5">
    <location>
        <begin position="267"/>
        <end position="497"/>
    </location>
</feature>
<keyword evidence="2" id="KW-0812">Transmembrane</keyword>
<keyword evidence="3" id="KW-0732">Signal</keyword>
<sequence>MIRRLVLALAALTLVMAASAAERIDRFDVTLHVETNGDIVVTESIAVTSEDNQIQRGIFRDLPRYYMDGANRLPFDYKILSVQRDGAPEPYEESVVDNAVRVRIGSASVYLENGAHRYDITYRVRNQVRYFEDHDEVYWNATGNYWAFPIEEATATVILPPGGRVTDSIAFTGGQGETGSDYSYRREGDQLVFRTTRTLEREEGLSIVVSLAKGLIDPPSSADRTRRWWQRNGSLAILLVSLLGVFTFYWRSFDRVGRDPAKGPVFPRYAPPEGYSPAAVHHIYYRSVSGHKALIATLMNLAVKGQIRIDAGKKKKETRLVRADAASTPGQFTAEDLALEQGVFGGRDTFTLGDKYNAAFTAAYASFRTALGRKYGRKYFRWNALYTVAAVALTGGAIALAITQATNWSWWHTGVLLALAVLNGWFMYLMPAPTRLGQDVRTEIEGFRLYMETAEKLQLNAVKVGSEAPPPMTTERYETFLPYAVALGVEKPWTKHFERLIPDEAAAYNPVWTNMASDGFRDVGRMTSGMVDSMSSGVTTALPQSSSSSGSGGGGFSGGGGGGGGGGGW</sequence>
<evidence type="ECO:0000256" key="1">
    <source>
        <dbReference type="SAM" id="MobiDB-lite"/>
    </source>
</evidence>
<feature type="signal peptide" evidence="3">
    <location>
        <begin position="1"/>
        <end position="20"/>
    </location>
</feature>
<dbReference type="AlphaFoldDB" id="A0A059FNH2"/>
<name>A0A059FNH2_9PROT</name>
<keyword evidence="2" id="KW-0472">Membrane</keyword>
<dbReference type="eggNOG" id="COG4907">
    <property type="taxonomic scope" value="Bacteria"/>
</dbReference>
<dbReference type="Pfam" id="PF20990">
    <property type="entry name" value="DUF2207_C"/>
    <property type="match status" value="1"/>
</dbReference>
<keyword evidence="2" id="KW-1133">Transmembrane helix</keyword>
<feature type="compositionally biased region" description="Gly residues" evidence="1">
    <location>
        <begin position="550"/>
        <end position="569"/>
    </location>
</feature>
<dbReference type="InterPro" id="IPR018702">
    <property type="entry name" value="DUF2207"/>
</dbReference>
<proteinExistence type="predicted"/>
<feature type="domain" description="DUF2207" evidence="4">
    <location>
        <begin position="23"/>
        <end position="209"/>
    </location>
</feature>
<feature type="transmembrane region" description="Helical" evidence="2">
    <location>
        <begin position="408"/>
        <end position="428"/>
    </location>
</feature>
<feature type="chain" id="PRO_5001578238" description="DUF2207 domain-containing protein" evidence="3">
    <location>
        <begin position="21"/>
        <end position="569"/>
    </location>
</feature>
<evidence type="ECO:0000313" key="7">
    <source>
        <dbReference type="Proteomes" id="UP000025171"/>
    </source>
</evidence>
<evidence type="ECO:0000259" key="4">
    <source>
        <dbReference type="Pfam" id="PF09972"/>
    </source>
</evidence>
<keyword evidence="7" id="KW-1185">Reference proteome</keyword>
<dbReference type="PATRIC" id="fig|1280950.3.peg.1837"/>
<evidence type="ECO:0000313" key="6">
    <source>
        <dbReference type="EMBL" id="KCZ92194.1"/>
    </source>
</evidence>